<dbReference type="RefSeq" id="XP_066081057.1">
    <property type="nucleotide sequence ID" value="XM_066224960.1"/>
</dbReference>
<accession>A0AAX4KBU4</accession>
<dbReference type="Pfam" id="PF24855">
    <property type="entry name" value="DUF7729"/>
    <property type="match status" value="1"/>
</dbReference>
<gene>
    <name evidence="4" type="ORF">V865_001136</name>
</gene>
<feature type="chain" id="PRO_5043635041" description="DUF7729 domain-containing protein" evidence="2">
    <location>
        <begin position="21"/>
        <end position="329"/>
    </location>
</feature>
<keyword evidence="2" id="KW-0732">Signal</keyword>
<feature type="signal peptide" evidence="2">
    <location>
        <begin position="1"/>
        <end position="20"/>
    </location>
</feature>
<sequence length="329" mass="35171">MKTQFVLSLVLGALISTSSAHEHGIRKRHRLNDPAKRIYIEKEPIEPQNLYTRANSSSSSSSNSTSTSLPKAPSSEVTTISKPIPKPLDLSISPSNLSGGCLTYLTSLLSSDDLQDCLPLSLLLTTSSAYSSLLSSSIQSGNYTKINNLISYTSSSTRDKCDEYFTSIQSSLSSNKNCGTDLSNKNQVVKDTQIAIGNYQLIKEASELVDEETGVYCYIESMAATRPDDAYLWSLPSGIPLPSTSIPTCSSCSKSLLNTYMSYIPDTSTLNSTIVKSAINRVNDACGQGFVNLSAIAVSGTSAGSISIPPYQAYVLIGGLMSILSLMSI</sequence>
<dbReference type="PANTHER" id="PTHR39460:SF1">
    <property type="entry name" value="C6 TRANSCRIPTION FACTOR"/>
    <property type="match status" value="1"/>
</dbReference>
<dbReference type="EMBL" id="CP144089">
    <property type="protein sequence ID" value="WWD03090.1"/>
    <property type="molecule type" value="Genomic_DNA"/>
</dbReference>
<feature type="compositionally biased region" description="Low complexity" evidence="1">
    <location>
        <begin position="55"/>
        <end position="68"/>
    </location>
</feature>
<evidence type="ECO:0000259" key="3">
    <source>
        <dbReference type="Pfam" id="PF24855"/>
    </source>
</evidence>
<evidence type="ECO:0000256" key="2">
    <source>
        <dbReference type="SAM" id="SignalP"/>
    </source>
</evidence>
<dbReference type="InterPro" id="IPR056146">
    <property type="entry name" value="DUF7729"/>
</dbReference>
<protein>
    <recommendedName>
        <fullName evidence="3">DUF7729 domain-containing protein</fullName>
    </recommendedName>
</protein>
<dbReference type="PANTHER" id="PTHR39460">
    <property type="entry name" value="EXPRESSED PROTEIN"/>
    <property type="match status" value="1"/>
</dbReference>
<organism evidence="4 5">
    <name type="scientific">Kwoniella europaea PYCC6329</name>
    <dbReference type="NCBI Taxonomy" id="1423913"/>
    <lineage>
        <taxon>Eukaryota</taxon>
        <taxon>Fungi</taxon>
        <taxon>Dikarya</taxon>
        <taxon>Basidiomycota</taxon>
        <taxon>Agaricomycotina</taxon>
        <taxon>Tremellomycetes</taxon>
        <taxon>Tremellales</taxon>
        <taxon>Cryptococcaceae</taxon>
        <taxon>Kwoniella</taxon>
    </lineage>
</organism>
<proteinExistence type="predicted"/>
<dbReference type="AlphaFoldDB" id="A0AAX4KBU4"/>
<keyword evidence="5" id="KW-1185">Reference proteome</keyword>
<evidence type="ECO:0000313" key="5">
    <source>
        <dbReference type="Proteomes" id="UP001358614"/>
    </source>
</evidence>
<evidence type="ECO:0000256" key="1">
    <source>
        <dbReference type="SAM" id="MobiDB-lite"/>
    </source>
</evidence>
<name>A0AAX4KBU4_9TREE</name>
<dbReference type="KEGG" id="ker:91099940"/>
<evidence type="ECO:0000313" key="4">
    <source>
        <dbReference type="EMBL" id="WWD03090.1"/>
    </source>
</evidence>
<dbReference type="Proteomes" id="UP001358614">
    <property type="component" value="Chromosome 1"/>
</dbReference>
<feature type="region of interest" description="Disordered" evidence="1">
    <location>
        <begin position="49"/>
        <end position="80"/>
    </location>
</feature>
<feature type="domain" description="DUF7729" evidence="3">
    <location>
        <begin position="83"/>
        <end position="293"/>
    </location>
</feature>
<dbReference type="GeneID" id="91099940"/>
<reference evidence="4 5" key="1">
    <citation type="submission" date="2024-01" db="EMBL/GenBank/DDBJ databases">
        <title>Comparative genomics of Cryptococcus and Kwoniella reveals pathogenesis evolution and contrasting modes of karyotype evolution via chromosome fusion or intercentromeric recombination.</title>
        <authorList>
            <person name="Coelho M.A."/>
            <person name="David-Palma M."/>
            <person name="Shea T."/>
            <person name="Bowers K."/>
            <person name="McGinley-Smith S."/>
            <person name="Mohammad A.W."/>
            <person name="Gnirke A."/>
            <person name="Yurkov A.M."/>
            <person name="Nowrousian M."/>
            <person name="Sun S."/>
            <person name="Cuomo C.A."/>
            <person name="Heitman J."/>
        </authorList>
    </citation>
    <scope>NUCLEOTIDE SEQUENCE [LARGE SCALE GENOMIC DNA]</scope>
    <source>
        <strain evidence="4 5">PYCC6329</strain>
    </source>
</reference>